<comment type="caution">
    <text evidence="1">The sequence shown here is derived from an EMBL/GenBank/DDBJ whole genome shotgun (WGS) entry which is preliminary data.</text>
</comment>
<accession>A0A8J4AV45</accession>
<feature type="non-terminal residue" evidence="1">
    <location>
        <position position="1"/>
    </location>
</feature>
<evidence type="ECO:0000313" key="1">
    <source>
        <dbReference type="EMBL" id="GIL48512.1"/>
    </source>
</evidence>
<reference evidence="1" key="1">
    <citation type="journal article" date="2021" name="Proc. Natl. Acad. Sci. U.S.A.">
        <title>Three genomes in the algal genus Volvox reveal the fate of a haploid sex-determining region after a transition to homothallism.</title>
        <authorList>
            <person name="Yamamoto K."/>
            <person name="Hamaji T."/>
            <person name="Kawai-Toyooka H."/>
            <person name="Matsuzaki R."/>
            <person name="Takahashi F."/>
            <person name="Nishimura Y."/>
            <person name="Kawachi M."/>
            <person name="Noguchi H."/>
            <person name="Minakuchi Y."/>
            <person name="Umen J.G."/>
            <person name="Toyoda A."/>
            <person name="Nozaki H."/>
        </authorList>
    </citation>
    <scope>NUCLEOTIDE SEQUENCE</scope>
    <source>
        <strain evidence="1">NIES-3780</strain>
    </source>
</reference>
<keyword evidence="2" id="KW-1185">Reference proteome</keyword>
<name>A0A8J4AV45_9CHLO</name>
<protein>
    <submittedName>
        <fullName evidence="1">Uncharacterized protein</fullName>
    </submittedName>
</protein>
<sequence length="205" mass="22472">MDVIIAPGWDDTASRVKDLKSVTAQSSRSASTGHMLAPVIRSFIGERAFHTAVWGIGRPHVEVARRLLLQFDLVLDLDAGDAATNLLMYQGLGWNVTLAEIHARTAEVVSSKTNYSRTECAIEKLLAEVLPRQGPDRELYSLGRTLSLLDQLLLGWAREIGLRPEPSTINATAVVPPEEAEAPIRCGLLDKRYRSTEVQQDGAAE</sequence>
<gene>
    <name evidence="1" type="ORF">Vafri_5019</name>
</gene>
<dbReference type="Proteomes" id="UP000747399">
    <property type="component" value="Unassembled WGS sequence"/>
</dbReference>
<evidence type="ECO:0000313" key="2">
    <source>
        <dbReference type="Proteomes" id="UP000747399"/>
    </source>
</evidence>
<proteinExistence type="predicted"/>
<organism evidence="1 2">
    <name type="scientific">Volvox africanus</name>
    <dbReference type="NCBI Taxonomy" id="51714"/>
    <lineage>
        <taxon>Eukaryota</taxon>
        <taxon>Viridiplantae</taxon>
        <taxon>Chlorophyta</taxon>
        <taxon>core chlorophytes</taxon>
        <taxon>Chlorophyceae</taxon>
        <taxon>CS clade</taxon>
        <taxon>Chlamydomonadales</taxon>
        <taxon>Volvocaceae</taxon>
        <taxon>Volvox</taxon>
    </lineage>
</organism>
<dbReference type="AlphaFoldDB" id="A0A8J4AV45"/>
<dbReference type="EMBL" id="BNCO01000005">
    <property type="protein sequence ID" value="GIL48512.1"/>
    <property type="molecule type" value="Genomic_DNA"/>
</dbReference>